<evidence type="ECO:0000313" key="1">
    <source>
        <dbReference type="EMBL" id="RMZ95993.1"/>
    </source>
</evidence>
<gene>
    <name evidence="1" type="ORF">BpHYR1_013742</name>
</gene>
<accession>A0A3M7PAD1</accession>
<dbReference type="Proteomes" id="UP000276133">
    <property type="component" value="Unassembled WGS sequence"/>
</dbReference>
<comment type="caution">
    <text evidence="1">The sequence shown here is derived from an EMBL/GenBank/DDBJ whole genome shotgun (WGS) entry which is preliminary data.</text>
</comment>
<proteinExistence type="predicted"/>
<sequence>MSLIFGVPCFYSNQINRNLKFKAIELFGDKDKFQNVFGYDLEILFINFQEREFNLQIYKLIQSRQHCFTFLYFRISLFYKTRKRIFFILIVYIQLNRKKINQILKRFLPKVEDLVSFLLSVNREFLICFDDNRAFQFRSNFPN</sequence>
<dbReference type="AlphaFoldDB" id="A0A3M7PAD1"/>
<protein>
    <submittedName>
        <fullName evidence="1">Uncharacterized protein</fullName>
    </submittedName>
</protein>
<name>A0A3M7PAD1_BRAPC</name>
<keyword evidence="2" id="KW-1185">Reference proteome</keyword>
<dbReference type="EMBL" id="REGN01012316">
    <property type="protein sequence ID" value="RMZ95993.1"/>
    <property type="molecule type" value="Genomic_DNA"/>
</dbReference>
<reference evidence="1 2" key="1">
    <citation type="journal article" date="2018" name="Sci. Rep.">
        <title>Genomic signatures of local adaptation to the degree of environmental predictability in rotifers.</title>
        <authorList>
            <person name="Franch-Gras L."/>
            <person name="Hahn C."/>
            <person name="Garcia-Roger E.M."/>
            <person name="Carmona M.J."/>
            <person name="Serra M."/>
            <person name="Gomez A."/>
        </authorList>
    </citation>
    <scope>NUCLEOTIDE SEQUENCE [LARGE SCALE GENOMIC DNA]</scope>
    <source>
        <strain evidence="1">HYR1</strain>
    </source>
</reference>
<evidence type="ECO:0000313" key="2">
    <source>
        <dbReference type="Proteomes" id="UP000276133"/>
    </source>
</evidence>
<organism evidence="1 2">
    <name type="scientific">Brachionus plicatilis</name>
    <name type="common">Marine rotifer</name>
    <name type="synonym">Brachionus muelleri</name>
    <dbReference type="NCBI Taxonomy" id="10195"/>
    <lineage>
        <taxon>Eukaryota</taxon>
        <taxon>Metazoa</taxon>
        <taxon>Spiralia</taxon>
        <taxon>Gnathifera</taxon>
        <taxon>Rotifera</taxon>
        <taxon>Eurotatoria</taxon>
        <taxon>Monogononta</taxon>
        <taxon>Pseudotrocha</taxon>
        <taxon>Ploima</taxon>
        <taxon>Brachionidae</taxon>
        <taxon>Brachionus</taxon>
    </lineage>
</organism>